<feature type="compositionally biased region" description="Basic and acidic residues" evidence="1">
    <location>
        <begin position="1"/>
        <end position="23"/>
    </location>
</feature>
<evidence type="ECO:0000256" key="1">
    <source>
        <dbReference type="SAM" id="MobiDB-lite"/>
    </source>
</evidence>
<protein>
    <submittedName>
        <fullName evidence="2">Uncharacterized protein</fullName>
    </submittedName>
</protein>
<name>A0A2T5JEH1_9SPHI</name>
<dbReference type="Proteomes" id="UP000244168">
    <property type="component" value="Unassembled WGS sequence"/>
</dbReference>
<feature type="region of interest" description="Disordered" evidence="1">
    <location>
        <begin position="1"/>
        <end position="43"/>
    </location>
</feature>
<accession>A0A2T5JEH1</accession>
<dbReference type="RefSeq" id="WP_281260174.1">
    <property type="nucleotide sequence ID" value="NZ_CP160205.1"/>
</dbReference>
<keyword evidence="3" id="KW-1185">Reference proteome</keyword>
<proteinExistence type="predicted"/>
<comment type="caution">
    <text evidence="2">The sequence shown here is derived from an EMBL/GenBank/DDBJ whole genome shotgun (WGS) entry which is preliminary data.</text>
</comment>
<organism evidence="2 3">
    <name type="scientific">Mucilaginibacter yixingensis</name>
    <dbReference type="NCBI Taxonomy" id="1295612"/>
    <lineage>
        <taxon>Bacteria</taxon>
        <taxon>Pseudomonadati</taxon>
        <taxon>Bacteroidota</taxon>
        <taxon>Sphingobacteriia</taxon>
        <taxon>Sphingobacteriales</taxon>
        <taxon>Sphingobacteriaceae</taxon>
        <taxon>Mucilaginibacter</taxon>
    </lineage>
</organism>
<evidence type="ECO:0000313" key="3">
    <source>
        <dbReference type="Proteomes" id="UP000244168"/>
    </source>
</evidence>
<reference evidence="2 3" key="1">
    <citation type="submission" date="2018-04" db="EMBL/GenBank/DDBJ databases">
        <title>Genomic Encyclopedia of Archaeal and Bacterial Type Strains, Phase II (KMG-II): from individual species to whole genera.</title>
        <authorList>
            <person name="Goeker M."/>
        </authorList>
    </citation>
    <scope>NUCLEOTIDE SEQUENCE [LARGE SCALE GENOMIC DNA]</scope>
    <source>
        <strain evidence="2 3">DSM 26809</strain>
    </source>
</reference>
<sequence>MSKDRGSKNVKKAPAEGGKKAESDYQSGKKSIGGNDLKPIKKK</sequence>
<evidence type="ECO:0000313" key="2">
    <source>
        <dbReference type="EMBL" id="PTR00837.1"/>
    </source>
</evidence>
<dbReference type="EMBL" id="QAOQ01000001">
    <property type="protein sequence ID" value="PTR00837.1"/>
    <property type="molecule type" value="Genomic_DNA"/>
</dbReference>
<gene>
    <name evidence="2" type="ORF">C8P68_10165</name>
</gene>
<dbReference type="AlphaFoldDB" id="A0A2T5JEH1"/>